<evidence type="ECO:0000259" key="4">
    <source>
        <dbReference type="Pfam" id="PF11265"/>
    </source>
</evidence>
<gene>
    <name evidence="5" type="ORF">RDI58_012437</name>
</gene>
<dbReference type="Pfam" id="PF11265">
    <property type="entry name" value="Med25_VWA"/>
    <property type="match status" value="1"/>
</dbReference>
<dbReference type="GO" id="GO:0005667">
    <property type="term" value="C:transcription regulator complex"/>
    <property type="evidence" value="ECO:0007669"/>
    <property type="project" value="TreeGrafter"/>
</dbReference>
<feature type="domain" description="Mediator of RNA polymerase II transcription subunit 25 von Willebrand factor type A" evidence="4">
    <location>
        <begin position="2"/>
        <end position="69"/>
    </location>
</feature>
<name>A0AAN8TIU6_SOLBU</name>
<dbReference type="PANTHER" id="PTHR12433:SF11">
    <property type="entry name" value="MEDIATOR OF RNA POLYMERASE II TRANSCRIPTION SUBUNIT 25"/>
    <property type="match status" value="1"/>
</dbReference>
<dbReference type="EMBL" id="JBANQN010000005">
    <property type="protein sequence ID" value="KAK6788639.1"/>
    <property type="molecule type" value="Genomic_DNA"/>
</dbReference>
<comment type="similarity">
    <text evidence="1">Belongs to the Mediator complex subunit 25 family.</text>
</comment>
<dbReference type="GO" id="GO:0016592">
    <property type="term" value="C:mediator complex"/>
    <property type="evidence" value="ECO:0007669"/>
    <property type="project" value="TreeGrafter"/>
</dbReference>
<accession>A0AAN8TIU6</accession>
<dbReference type="GO" id="GO:0045944">
    <property type="term" value="P:positive regulation of transcription by RNA polymerase II"/>
    <property type="evidence" value="ECO:0007669"/>
    <property type="project" value="TreeGrafter"/>
</dbReference>
<feature type="region of interest" description="Disordered" evidence="3">
    <location>
        <begin position="163"/>
        <end position="187"/>
    </location>
</feature>
<evidence type="ECO:0000313" key="5">
    <source>
        <dbReference type="EMBL" id="KAK6788639.1"/>
    </source>
</evidence>
<dbReference type="PANTHER" id="PTHR12433">
    <property type="entry name" value="MEDIATOR OF RNA POLYMERASE II TRANSCRIPTION SUBUNIT 25"/>
    <property type="match status" value="1"/>
</dbReference>
<proteinExistence type="inferred from homology"/>
<feature type="compositionally biased region" description="Polar residues" evidence="3">
    <location>
        <begin position="167"/>
        <end position="182"/>
    </location>
</feature>
<evidence type="ECO:0000313" key="6">
    <source>
        <dbReference type="Proteomes" id="UP001371456"/>
    </source>
</evidence>
<dbReference type="InterPro" id="IPR021419">
    <property type="entry name" value="Mediator_Med25_VWA"/>
</dbReference>
<dbReference type="Proteomes" id="UP001371456">
    <property type="component" value="Unassembled WGS sequence"/>
</dbReference>
<protein>
    <recommendedName>
        <fullName evidence="2">Mediator of RNA polymerase II transcription subunit 25</fullName>
    </recommendedName>
</protein>
<evidence type="ECO:0000256" key="2">
    <source>
        <dbReference type="ARBA" id="ARBA00019694"/>
    </source>
</evidence>
<organism evidence="5 6">
    <name type="scientific">Solanum bulbocastanum</name>
    <name type="common">Wild potato</name>
    <dbReference type="NCBI Taxonomy" id="147425"/>
    <lineage>
        <taxon>Eukaryota</taxon>
        <taxon>Viridiplantae</taxon>
        <taxon>Streptophyta</taxon>
        <taxon>Embryophyta</taxon>
        <taxon>Tracheophyta</taxon>
        <taxon>Spermatophyta</taxon>
        <taxon>Magnoliopsida</taxon>
        <taxon>eudicotyledons</taxon>
        <taxon>Gunneridae</taxon>
        <taxon>Pentapetalae</taxon>
        <taxon>asterids</taxon>
        <taxon>lamiids</taxon>
        <taxon>Solanales</taxon>
        <taxon>Solanaceae</taxon>
        <taxon>Solanoideae</taxon>
        <taxon>Solaneae</taxon>
        <taxon>Solanum</taxon>
    </lineage>
</organism>
<comment type="caution">
    <text evidence="5">The sequence shown here is derived from an EMBL/GenBank/DDBJ whole genome shotgun (WGS) entry which is preliminary data.</text>
</comment>
<keyword evidence="6" id="KW-1185">Reference proteome</keyword>
<dbReference type="AlphaFoldDB" id="A0AAN8TIU6"/>
<sequence>MLQKSGWTRDIDLFFQWLSALPFSGGGFNDVAAAEGLAEALMMFSSLKNADGQRHCILVAASDPYPLPRRVYYPAMLNLEQSDNEAYTSLRLADAETVARAFPQGKCDRQAAAPPVDTSKNPNFLVLISKNFSEAGAAFSHTEMESLAPNQTLVEMDMSSVPPISSPAATSNPSVRNQQPISAGNIPLGRNNSAEANMSLSQQQTLATVPSAPSGYVEFWEGNLCMVRGGQPEHISKLQGYKKSSASESPAANLPQTLQIHGFMPKDHMLKQVRQCTGKADILAFWAIDRHEVLNDLQERNLSAVTTITDIVRLCC</sequence>
<reference evidence="5 6" key="1">
    <citation type="submission" date="2024-02" db="EMBL/GenBank/DDBJ databases">
        <title>de novo genome assembly of Solanum bulbocastanum strain 11H21.</title>
        <authorList>
            <person name="Hosaka A.J."/>
        </authorList>
    </citation>
    <scope>NUCLEOTIDE SEQUENCE [LARGE SCALE GENOMIC DNA]</scope>
    <source>
        <tissue evidence="5">Young leaves</tissue>
    </source>
</reference>
<evidence type="ECO:0000256" key="1">
    <source>
        <dbReference type="ARBA" id="ARBA00009102"/>
    </source>
</evidence>
<evidence type="ECO:0000256" key="3">
    <source>
        <dbReference type="SAM" id="MobiDB-lite"/>
    </source>
</evidence>